<dbReference type="Proteomes" id="UP001304895">
    <property type="component" value="Unassembled WGS sequence"/>
</dbReference>
<reference evidence="2" key="2">
    <citation type="submission" date="2023-05" db="EMBL/GenBank/DDBJ databases">
        <authorList>
            <consortium name="Lawrence Berkeley National Laboratory"/>
            <person name="Steindorff A."/>
            <person name="Hensen N."/>
            <person name="Bonometti L."/>
            <person name="Westerberg I."/>
            <person name="Brannstrom I.O."/>
            <person name="Guillou S."/>
            <person name="Cros-Aarteil S."/>
            <person name="Calhoun S."/>
            <person name="Haridas S."/>
            <person name="Kuo A."/>
            <person name="Mondo S."/>
            <person name="Pangilinan J."/>
            <person name="Riley R."/>
            <person name="Labutti K."/>
            <person name="Andreopoulos B."/>
            <person name="Lipzen A."/>
            <person name="Chen C."/>
            <person name="Yanf M."/>
            <person name="Daum C."/>
            <person name="Ng V."/>
            <person name="Clum A."/>
            <person name="Ohm R."/>
            <person name="Martin F."/>
            <person name="Silar P."/>
            <person name="Natvig D."/>
            <person name="Lalanne C."/>
            <person name="Gautier V."/>
            <person name="Ament-Velasquez S.L."/>
            <person name="Kruys A."/>
            <person name="Hutchinson M.I."/>
            <person name="Powell A.J."/>
            <person name="Barry K."/>
            <person name="Miller A.N."/>
            <person name="Grigoriev I.V."/>
            <person name="Debuchy R."/>
            <person name="Gladieux P."/>
            <person name="Thoren M.H."/>
            <person name="Johannesson H."/>
        </authorList>
    </citation>
    <scope>NUCLEOTIDE SEQUENCE</scope>
    <source>
        <strain evidence="2">CBS 123565</strain>
    </source>
</reference>
<accession>A0AAN6ZEC3</accession>
<comment type="caution">
    <text evidence="2">The sequence shown here is derived from an EMBL/GenBank/DDBJ whole genome shotgun (WGS) entry which is preliminary data.</text>
</comment>
<gene>
    <name evidence="2" type="ORF">BT67DRAFT_440896</name>
</gene>
<sequence>MMTAQQTPVCLLQVSGQATQGCGGYLHLLGTRSSRVRGSKDAKRVWTRPKHQKTLPPGIEPGSRALSCRYTMTSSHTDHYTTED</sequence>
<protein>
    <submittedName>
        <fullName evidence="2">Uncharacterized protein</fullName>
    </submittedName>
</protein>
<reference evidence="2" key="1">
    <citation type="journal article" date="2023" name="Mol. Phylogenet. Evol.">
        <title>Genome-scale phylogeny and comparative genomics of the fungal order Sordariales.</title>
        <authorList>
            <person name="Hensen N."/>
            <person name="Bonometti L."/>
            <person name="Westerberg I."/>
            <person name="Brannstrom I.O."/>
            <person name="Guillou S."/>
            <person name="Cros-Aarteil S."/>
            <person name="Calhoun S."/>
            <person name="Haridas S."/>
            <person name="Kuo A."/>
            <person name="Mondo S."/>
            <person name="Pangilinan J."/>
            <person name="Riley R."/>
            <person name="LaButti K."/>
            <person name="Andreopoulos B."/>
            <person name="Lipzen A."/>
            <person name="Chen C."/>
            <person name="Yan M."/>
            <person name="Daum C."/>
            <person name="Ng V."/>
            <person name="Clum A."/>
            <person name="Steindorff A."/>
            <person name="Ohm R.A."/>
            <person name="Martin F."/>
            <person name="Silar P."/>
            <person name="Natvig D.O."/>
            <person name="Lalanne C."/>
            <person name="Gautier V."/>
            <person name="Ament-Velasquez S.L."/>
            <person name="Kruys A."/>
            <person name="Hutchinson M.I."/>
            <person name="Powell A.J."/>
            <person name="Barry K."/>
            <person name="Miller A.N."/>
            <person name="Grigoriev I.V."/>
            <person name="Debuchy R."/>
            <person name="Gladieux P."/>
            <person name="Hiltunen Thoren M."/>
            <person name="Johannesson H."/>
        </authorList>
    </citation>
    <scope>NUCLEOTIDE SEQUENCE</scope>
    <source>
        <strain evidence="2">CBS 123565</strain>
    </source>
</reference>
<name>A0AAN6ZEC3_9PEZI</name>
<evidence type="ECO:0000313" key="2">
    <source>
        <dbReference type="EMBL" id="KAK4135217.1"/>
    </source>
</evidence>
<dbReference type="EMBL" id="MU853406">
    <property type="protein sequence ID" value="KAK4135217.1"/>
    <property type="molecule type" value="Genomic_DNA"/>
</dbReference>
<evidence type="ECO:0000313" key="3">
    <source>
        <dbReference type="Proteomes" id="UP001304895"/>
    </source>
</evidence>
<feature type="region of interest" description="Disordered" evidence="1">
    <location>
        <begin position="39"/>
        <end position="65"/>
    </location>
</feature>
<dbReference type="AlphaFoldDB" id="A0AAN6ZEC3"/>
<proteinExistence type="predicted"/>
<evidence type="ECO:0000256" key="1">
    <source>
        <dbReference type="SAM" id="MobiDB-lite"/>
    </source>
</evidence>
<keyword evidence="3" id="KW-1185">Reference proteome</keyword>
<organism evidence="2 3">
    <name type="scientific">Trichocladium antarcticum</name>
    <dbReference type="NCBI Taxonomy" id="1450529"/>
    <lineage>
        <taxon>Eukaryota</taxon>
        <taxon>Fungi</taxon>
        <taxon>Dikarya</taxon>
        <taxon>Ascomycota</taxon>
        <taxon>Pezizomycotina</taxon>
        <taxon>Sordariomycetes</taxon>
        <taxon>Sordariomycetidae</taxon>
        <taxon>Sordariales</taxon>
        <taxon>Chaetomiaceae</taxon>
        <taxon>Trichocladium</taxon>
    </lineage>
</organism>